<dbReference type="GO" id="GO:0071281">
    <property type="term" value="P:cellular response to iron ion"/>
    <property type="evidence" value="ECO:0007669"/>
    <property type="project" value="TreeGrafter"/>
</dbReference>
<accession>A0A1M5AIL1</accession>
<dbReference type="STRING" id="112248.SAMN05444392_11420"/>
<dbReference type="Proteomes" id="UP000184476">
    <property type="component" value="Unassembled WGS sequence"/>
</dbReference>
<dbReference type="PANTHER" id="PTHR30535">
    <property type="entry name" value="VITAMIN B12-BINDING PROTEIN"/>
    <property type="match status" value="1"/>
</dbReference>
<dbReference type="InterPro" id="IPR054828">
    <property type="entry name" value="Vit_B12_bind_prot"/>
</dbReference>
<dbReference type="CDD" id="cd01144">
    <property type="entry name" value="BtuF"/>
    <property type="match status" value="1"/>
</dbReference>
<dbReference type="OrthoDB" id="9816357at2"/>
<name>A0A1M5AIL1_9BACL</name>
<dbReference type="PROSITE" id="PS51257">
    <property type="entry name" value="PROKAR_LIPOPROTEIN"/>
    <property type="match status" value="1"/>
</dbReference>
<evidence type="ECO:0000256" key="2">
    <source>
        <dbReference type="ARBA" id="ARBA00022729"/>
    </source>
</evidence>
<sequence>MNRRFIRKVMVISLLFAIAISLVACAGSLNNQNQAGNQSPRQPGSIEYPLKLKDQAGQIVTIKQEPKRIVSLIPSATEIAFALKLDDKVKAVTSNDDYPSQVKKLPKVGDMKINPEKVLEQAPDLVLASSLIGKDVLDQLKKRGLTVLVVDANNIRQVYQSIDLIGDATNHTRQADQLIASMEKRKLTLFRQLAAIPTAKRVKVWLEMGPELFSVGGDTLQNELIQVAGGNNVAAKEKGWPQISAEKVISWNPDVIVSSYGGEDKIIQRSGWNTVHAIQTKHVFVIDPNLISRPGPRIIDGMEKLAQLFYPDQVGTK</sequence>
<proteinExistence type="inferred from homology"/>
<dbReference type="RefSeq" id="WP_073157130.1">
    <property type="nucleotide sequence ID" value="NZ_FQVL01000014.1"/>
</dbReference>
<dbReference type="Gene3D" id="3.40.50.1980">
    <property type="entry name" value="Nitrogenase molybdenum iron protein domain"/>
    <property type="match status" value="2"/>
</dbReference>
<dbReference type="InterPro" id="IPR002491">
    <property type="entry name" value="ABC_transptr_periplasmic_BD"/>
</dbReference>
<evidence type="ECO:0000256" key="1">
    <source>
        <dbReference type="ARBA" id="ARBA00008814"/>
    </source>
</evidence>
<evidence type="ECO:0000313" key="5">
    <source>
        <dbReference type="EMBL" id="SHF29974.1"/>
    </source>
</evidence>
<feature type="signal peptide" evidence="3">
    <location>
        <begin position="1"/>
        <end position="26"/>
    </location>
</feature>
<dbReference type="PROSITE" id="PS50983">
    <property type="entry name" value="FE_B12_PBP"/>
    <property type="match status" value="1"/>
</dbReference>
<evidence type="ECO:0000313" key="6">
    <source>
        <dbReference type="Proteomes" id="UP000184476"/>
    </source>
</evidence>
<comment type="similarity">
    <text evidence="1">Belongs to the bacterial solute-binding protein 8 family.</text>
</comment>
<gene>
    <name evidence="5" type="ORF">SAMN05444392_11420</name>
</gene>
<feature type="chain" id="PRO_5012183416" evidence="3">
    <location>
        <begin position="27"/>
        <end position="317"/>
    </location>
</feature>
<dbReference type="NCBIfam" id="NF038402">
    <property type="entry name" value="TroA_like"/>
    <property type="match status" value="1"/>
</dbReference>
<evidence type="ECO:0000256" key="3">
    <source>
        <dbReference type="SAM" id="SignalP"/>
    </source>
</evidence>
<organism evidence="5 6">
    <name type="scientific">Seinonella peptonophila</name>
    <dbReference type="NCBI Taxonomy" id="112248"/>
    <lineage>
        <taxon>Bacteria</taxon>
        <taxon>Bacillati</taxon>
        <taxon>Bacillota</taxon>
        <taxon>Bacilli</taxon>
        <taxon>Bacillales</taxon>
        <taxon>Thermoactinomycetaceae</taxon>
        <taxon>Seinonella</taxon>
    </lineage>
</organism>
<evidence type="ECO:0000259" key="4">
    <source>
        <dbReference type="PROSITE" id="PS50983"/>
    </source>
</evidence>
<dbReference type="EMBL" id="FQVL01000014">
    <property type="protein sequence ID" value="SHF29974.1"/>
    <property type="molecule type" value="Genomic_DNA"/>
</dbReference>
<feature type="domain" description="Fe/B12 periplasmic-binding" evidence="4">
    <location>
        <begin position="68"/>
        <end position="313"/>
    </location>
</feature>
<keyword evidence="2 3" id="KW-0732">Signal</keyword>
<dbReference type="Pfam" id="PF01497">
    <property type="entry name" value="Peripla_BP_2"/>
    <property type="match status" value="1"/>
</dbReference>
<reference evidence="5 6" key="1">
    <citation type="submission" date="2016-11" db="EMBL/GenBank/DDBJ databases">
        <authorList>
            <person name="Jaros S."/>
            <person name="Januszkiewicz K."/>
            <person name="Wedrychowicz H."/>
        </authorList>
    </citation>
    <scope>NUCLEOTIDE SEQUENCE [LARGE SCALE GENOMIC DNA]</scope>
    <source>
        <strain evidence="5 6">DSM 44666</strain>
    </source>
</reference>
<dbReference type="InterPro" id="IPR050902">
    <property type="entry name" value="ABC_Transporter_SBP"/>
</dbReference>
<keyword evidence="6" id="KW-1185">Reference proteome</keyword>
<protein>
    <submittedName>
        <fullName evidence="5">Iron complex transport system substrate-binding protein</fullName>
    </submittedName>
</protein>
<dbReference type="SUPFAM" id="SSF53807">
    <property type="entry name" value="Helical backbone' metal receptor"/>
    <property type="match status" value="1"/>
</dbReference>
<dbReference type="PANTHER" id="PTHR30535:SF34">
    <property type="entry name" value="MOLYBDATE-BINDING PROTEIN MOLA"/>
    <property type="match status" value="1"/>
</dbReference>
<dbReference type="AlphaFoldDB" id="A0A1M5AIL1"/>